<protein>
    <submittedName>
        <fullName evidence="4">Metal-dependent transcriptional regulator</fullName>
    </submittedName>
</protein>
<feature type="domain" description="Iron dependent repressor metal binding and dimerisation" evidence="3">
    <location>
        <begin position="61"/>
        <end position="130"/>
    </location>
</feature>
<evidence type="ECO:0000313" key="5">
    <source>
        <dbReference type="Proteomes" id="UP001597251"/>
    </source>
</evidence>
<dbReference type="EMBL" id="JBHTOI010000004">
    <property type="protein sequence ID" value="MFD1417514.1"/>
    <property type="molecule type" value="Genomic_DNA"/>
</dbReference>
<comment type="subunit">
    <text evidence="2">Homodimer.</text>
</comment>
<accession>A0ABW4BSV3</accession>
<dbReference type="Proteomes" id="UP001597251">
    <property type="component" value="Unassembled WGS sequence"/>
</dbReference>
<dbReference type="InterPro" id="IPR050536">
    <property type="entry name" value="DtxR_MntR_Metal-Reg"/>
</dbReference>
<evidence type="ECO:0000259" key="3">
    <source>
        <dbReference type="Pfam" id="PF02742"/>
    </source>
</evidence>
<evidence type="ECO:0000256" key="2">
    <source>
        <dbReference type="ARBA" id="ARBA00011738"/>
    </source>
</evidence>
<name>A0ABW4BSV3_9LACO</name>
<dbReference type="Gene3D" id="1.10.10.10">
    <property type="entry name" value="Winged helix-like DNA-binding domain superfamily/Winged helix DNA-binding domain"/>
    <property type="match status" value="1"/>
</dbReference>
<dbReference type="RefSeq" id="WP_125675212.1">
    <property type="nucleotide sequence ID" value="NZ_JBHTOI010000004.1"/>
</dbReference>
<organism evidence="4 5">
    <name type="scientific">Companilactobacillus keshanensis</name>
    <dbReference type="NCBI Taxonomy" id="2486003"/>
    <lineage>
        <taxon>Bacteria</taxon>
        <taxon>Bacillati</taxon>
        <taxon>Bacillota</taxon>
        <taxon>Bacilli</taxon>
        <taxon>Lactobacillales</taxon>
        <taxon>Lactobacillaceae</taxon>
        <taxon>Companilactobacillus</taxon>
    </lineage>
</organism>
<proteinExistence type="predicted"/>
<dbReference type="InterPro" id="IPR036421">
    <property type="entry name" value="Fe_dep_repressor_sf"/>
</dbReference>
<sequence length="220" mass="25155">MSDLNFLKLIYELGGFLHTVSNGDIAKKSQLSNASVTERTKSIAKNTDLLSYKRYYGTQLTQKGIDLLKPYIQQQRLIEIWLVKEMDYSLGECHKEADILSTAVSAHFIKKLNTYLDYPKFCPHGNVIPNNSKTIKRIPLTLTDELKKDQKYIIQSFAEDNYILGLLETVDIKLNDIIEVLNVIEGMVVIYNSRTKTKQLLPEILANSIRITEKSNIIVE</sequence>
<comment type="caution">
    <text evidence="4">The sequence shown here is derived from an EMBL/GenBank/DDBJ whole genome shotgun (WGS) entry which is preliminary data.</text>
</comment>
<dbReference type="InterPro" id="IPR001367">
    <property type="entry name" value="Fe_dep_repressor"/>
</dbReference>
<dbReference type="Pfam" id="PF02742">
    <property type="entry name" value="Fe_dep_repr_C"/>
    <property type="match status" value="1"/>
</dbReference>
<evidence type="ECO:0000313" key="4">
    <source>
        <dbReference type="EMBL" id="MFD1417514.1"/>
    </source>
</evidence>
<dbReference type="InterPro" id="IPR022689">
    <property type="entry name" value="Iron_dep_repressor"/>
</dbReference>
<evidence type="ECO:0000256" key="1">
    <source>
        <dbReference type="ARBA" id="ARBA00004496"/>
    </source>
</evidence>
<dbReference type="SMART" id="SM00529">
    <property type="entry name" value="HTH_DTXR"/>
    <property type="match status" value="1"/>
</dbReference>
<dbReference type="PANTHER" id="PTHR33238">
    <property type="entry name" value="IRON (METAL) DEPENDENT REPRESSOR, DTXR FAMILY"/>
    <property type="match status" value="1"/>
</dbReference>
<reference evidence="5" key="1">
    <citation type="journal article" date="2019" name="Int. J. Syst. Evol. Microbiol.">
        <title>The Global Catalogue of Microorganisms (GCM) 10K type strain sequencing project: providing services to taxonomists for standard genome sequencing and annotation.</title>
        <authorList>
            <consortium name="The Broad Institute Genomics Platform"/>
            <consortium name="The Broad Institute Genome Sequencing Center for Infectious Disease"/>
            <person name="Wu L."/>
            <person name="Ma J."/>
        </authorList>
    </citation>
    <scope>NUCLEOTIDE SEQUENCE [LARGE SCALE GENOMIC DNA]</scope>
    <source>
        <strain evidence="5">CCM 8936</strain>
    </source>
</reference>
<comment type="subcellular location">
    <subcellularLocation>
        <location evidence="1">Cytoplasm</location>
    </subcellularLocation>
</comment>
<dbReference type="SUPFAM" id="SSF47979">
    <property type="entry name" value="Iron-dependent repressor protein, dimerization domain"/>
    <property type="match status" value="1"/>
</dbReference>
<dbReference type="PANTHER" id="PTHR33238:SF11">
    <property type="entry name" value="TRANSCRIPTIONAL REGULATOR MNTR"/>
    <property type="match status" value="1"/>
</dbReference>
<dbReference type="InterPro" id="IPR036388">
    <property type="entry name" value="WH-like_DNA-bd_sf"/>
</dbReference>
<keyword evidence="5" id="KW-1185">Reference proteome</keyword>
<gene>
    <name evidence="4" type="ORF">ACFQ42_01910</name>
</gene>